<dbReference type="NCBIfam" id="TIGR01076">
    <property type="entry name" value="sortase_fam"/>
    <property type="match status" value="1"/>
</dbReference>
<reference evidence="4" key="1">
    <citation type="submission" date="2017-09" db="EMBL/GenBank/DDBJ databases">
        <title>Depth-based differentiation of microbial function through sediment-hosted aquifers and enrichment of novel symbionts in the deep terrestrial subsurface.</title>
        <authorList>
            <person name="Probst A.J."/>
            <person name="Ladd B."/>
            <person name="Jarett J.K."/>
            <person name="Geller-Mcgrath D.E."/>
            <person name="Sieber C.M.K."/>
            <person name="Emerson J.B."/>
            <person name="Anantharaman K."/>
            <person name="Thomas B.C."/>
            <person name="Malmstrom R."/>
            <person name="Stieglmeier M."/>
            <person name="Klingl A."/>
            <person name="Woyke T."/>
            <person name="Ryan C.M."/>
            <person name="Banfield J.F."/>
        </authorList>
    </citation>
    <scope>NUCLEOTIDE SEQUENCE [LARGE SCALE GENOMIC DNA]</scope>
</reference>
<keyword evidence="2" id="KW-0812">Transmembrane</keyword>
<evidence type="ECO:0008006" key="5">
    <source>
        <dbReference type="Google" id="ProtNLM"/>
    </source>
</evidence>
<feature type="transmembrane region" description="Helical" evidence="2">
    <location>
        <begin position="33"/>
        <end position="52"/>
    </location>
</feature>
<dbReference type="EMBL" id="PEYO01000002">
    <property type="protein sequence ID" value="PIU03963.1"/>
    <property type="molecule type" value="Genomic_DNA"/>
</dbReference>
<keyword evidence="2" id="KW-1133">Transmembrane helix</keyword>
<keyword evidence="2" id="KW-0472">Membrane</keyword>
<evidence type="ECO:0000256" key="2">
    <source>
        <dbReference type="SAM" id="Phobius"/>
    </source>
</evidence>
<dbReference type="GO" id="GO:0016787">
    <property type="term" value="F:hydrolase activity"/>
    <property type="evidence" value="ECO:0007669"/>
    <property type="project" value="UniProtKB-KW"/>
</dbReference>
<comment type="caution">
    <text evidence="3">The sequence shown here is derived from an EMBL/GenBank/DDBJ whole genome shotgun (WGS) entry which is preliminary data.</text>
</comment>
<sequence>MFNEVKVDQFKTGQSFVLYQASVSKKPSRLGKFLMVIGLLGLTGYLSPMLAAEANYRLSPAPSLVEAVNLSVTETSKTTAAPQNFSLAIPKIHLSTPVVANVDPYNEKEYEVSLKKGVAQAKGTAFPGQRETIYIFGHSSSFLWDNNPYGAAFYLLDKLNKDDQIVLTYNDKIYSYKVSDKKIIEGRDFSFLTLENTEKLVLQTCWPPSTNWKRLVVIADPVESMAVSDINTNSL</sequence>
<dbReference type="Pfam" id="PF04203">
    <property type="entry name" value="Sortase"/>
    <property type="match status" value="1"/>
</dbReference>
<dbReference type="SUPFAM" id="SSF63817">
    <property type="entry name" value="Sortase"/>
    <property type="match status" value="1"/>
</dbReference>
<dbReference type="AlphaFoldDB" id="A0A2M6XE47"/>
<organism evidence="3 4">
    <name type="scientific">Candidatus Shapirobacteria bacterium CG08_land_8_20_14_0_20_39_18</name>
    <dbReference type="NCBI Taxonomy" id="1974883"/>
    <lineage>
        <taxon>Bacteria</taxon>
        <taxon>Candidatus Shapironibacteriota</taxon>
    </lineage>
</organism>
<proteinExistence type="predicted"/>
<name>A0A2M6XE47_9BACT</name>
<evidence type="ECO:0000313" key="4">
    <source>
        <dbReference type="Proteomes" id="UP000228996"/>
    </source>
</evidence>
<dbReference type="Gene3D" id="2.40.260.10">
    <property type="entry name" value="Sortase"/>
    <property type="match status" value="1"/>
</dbReference>
<evidence type="ECO:0000256" key="1">
    <source>
        <dbReference type="ARBA" id="ARBA00022801"/>
    </source>
</evidence>
<dbReference type="InterPro" id="IPR005754">
    <property type="entry name" value="Sortase"/>
</dbReference>
<evidence type="ECO:0000313" key="3">
    <source>
        <dbReference type="EMBL" id="PIU03963.1"/>
    </source>
</evidence>
<dbReference type="Proteomes" id="UP000228996">
    <property type="component" value="Unassembled WGS sequence"/>
</dbReference>
<gene>
    <name evidence="3" type="ORF">COT44_00345</name>
</gene>
<protein>
    <recommendedName>
        <fullName evidence="5">Sortase</fullName>
    </recommendedName>
</protein>
<accession>A0A2M6XE47</accession>
<dbReference type="InterPro" id="IPR023365">
    <property type="entry name" value="Sortase_dom-sf"/>
</dbReference>
<keyword evidence="1" id="KW-0378">Hydrolase</keyword>